<keyword evidence="2" id="KW-0732">Signal</keyword>
<dbReference type="Pfam" id="PF01804">
    <property type="entry name" value="Penicil_amidase"/>
    <property type="match status" value="1"/>
</dbReference>
<evidence type="ECO:0008006" key="7">
    <source>
        <dbReference type="Google" id="ProtNLM"/>
    </source>
</evidence>
<dbReference type="PANTHER" id="PTHR34218:SF3">
    <property type="entry name" value="ACYL-HOMOSERINE LACTONE ACYLASE PVDQ"/>
    <property type="match status" value="1"/>
</dbReference>
<accession>A0ABT3TC99</accession>
<keyword evidence="4" id="KW-0865">Zymogen</keyword>
<dbReference type="RefSeq" id="WP_279243795.1">
    <property type="nucleotide sequence ID" value="NZ_SHNN01000001.1"/>
</dbReference>
<evidence type="ECO:0000256" key="2">
    <source>
        <dbReference type="ARBA" id="ARBA00022729"/>
    </source>
</evidence>
<sequence length="822" mass="89155">MPLLKIVPFIALCALLGACSNGNNGTPNSALAYSAEIRRTDYGIPHIKADDWGGLGYGYGYAYAQDNFCITMREIVFSRSRSAELLGDNGGSADSDFLFRYLYGSKEEFQATFFDPLPDYVKELTAGMAAGMNRYLAETGVENLPEGDLGCRDASWVSEIDAVDLLMYQGRETFRGSSNQGTLRRAILDTAGPDAQVVARKIMPSAQQLAAIGPSLRQFAAEISPEVRGSNGIAMGRDVTQNGYGMLLGNPHQPWQRAGSWYQAHLTIPGVYDVAGASLTGYPFIGIGFNKDVAWTHTVSPANRFSLYELTLNPENPLQYDYDGEWRDIVPEDVEIQAMLSDGSLETRTHTFYTSQYGPIVNLKGVDSLFDGWPLFNGTSLIALRDANLTTGPRGIPLWITKGQATNLDEYIEALGIIGNPVFHDLAADRSGEAFYGEISSIPFITQSQLDDCVDGIGALLAAATSNVIVGLDGSRSECEWGTDPEAPEGSNLYGASSLPQLRTTNYVANSNNSYWLSNPEMPITGFPVIMGPVGHENLQQFSRTRIGLVMIRERIAGTDGFSAEPGFTLETLQQLMYSNRVYIAELVLDDVLTICDLLDPPADADETRAVQACAVLASWDRKANVDSRGVQVFNEFWRAVRSATKVGFQGVVDDQDFWDVDFTPADAVSTPAGIDLTLSTNHDLVIAALSQAVQRLEDANVALDAPWGEVQVAVKNSERIAIHGGSGDIGIYGAIGVGLSEGGYVNPGGGNSYIQTVTFDESDCPIADVILVPSNSTDPESPHFADQTRLYSNKEWVRFPFCEQEIEAAQVGETLEISEAK</sequence>
<dbReference type="EMBL" id="SHNN01000001">
    <property type="protein sequence ID" value="MCX2979800.1"/>
    <property type="molecule type" value="Genomic_DNA"/>
</dbReference>
<protein>
    <recommendedName>
        <fullName evidence="7">Acylase</fullName>
    </recommendedName>
</protein>
<gene>
    <name evidence="5" type="ORF">EYC98_02860</name>
</gene>
<dbReference type="Gene3D" id="1.10.1400.10">
    <property type="match status" value="1"/>
</dbReference>
<evidence type="ECO:0000256" key="4">
    <source>
        <dbReference type="ARBA" id="ARBA00023145"/>
    </source>
</evidence>
<dbReference type="PROSITE" id="PS51257">
    <property type="entry name" value="PROKAR_LIPOPROTEIN"/>
    <property type="match status" value="1"/>
</dbReference>
<dbReference type="PANTHER" id="PTHR34218">
    <property type="entry name" value="PEPTIDASE S45 PENICILLIN AMIDASE"/>
    <property type="match status" value="1"/>
</dbReference>
<comment type="caution">
    <text evidence="5">The sequence shown here is derived from an EMBL/GenBank/DDBJ whole genome shotgun (WGS) entry which is preliminary data.</text>
</comment>
<comment type="similarity">
    <text evidence="1">Belongs to the peptidase S45 family.</text>
</comment>
<dbReference type="InterPro" id="IPR002692">
    <property type="entry name" value="S45"/>
</dbReference>
<keyword evidence="6" id="KW-1185">Reference proteome</keyword>
<organism evidence="5 6">
    <name type="scientific">Candidatus Litorirhabdus singularis</name>
    <dbReference type="NCBI Taxonomy" id="2518993"/>
    <lineage>
        <taxon>Bacteria</taxon>
        <taxon>Pseudomonadati</taxon>
        <taxon>Pseudomonadota</taxon>
        <taxon>Gammaproteobacteria</taxon>
        <taxon>Cellvibrionales</taxon>
        <taxon>Halieaceae</taxon>
        <taxon>Candidatus Litorirhabdus</taxon>
    </lineage>
</organism>
<dbReference type="InterPro" id="IPR043146">
    <property type="entry name" value="Penicillin_amidase_N_B-knob"/>
</dbReference>
<keyword evidence="3" id="KW-0378">Hydrolase</keyword>
<reference evidence="5" key="1">
    <citation type="submission" date="2019-02" db="EMBL/GenBank/DDBJ databases">
        <authorList>
            <person name="Li S.-H."/>
        </authorList>
    </citation>
    <scope>NUCLEOTIDE SEQUENCE</scope>
    <source>
        <strain evidence="5">IMCC14734</strain>
    </source>
</reference>
<evidence type="ECO:0000313" key="6">
    <source>
        <dbReference type="Proteomes" id="UP001143362"/>
    </source>
</evidence>
<dbReference type="Gene3D" id="2.30.120.10">
    <property type="match status" value="1"/>
</dbReference>
<dbReference type="Gene3D" id="1.10.439.10">
    <property type="entry name" value="Penicillin Amidohydrolase, domain 1"/>
    <property type="match status" value="1"/>
</dbReference>
<evidence type="ECO:0000256" key="3">
    <source>
        <dbReference type="ARBA" id="ARBA00022801"/>
    </source>
</evidence>
<evidence type="ECO:0000256" key="1">
    <source>
        <dbReference type="ARBA" id="ARBA00006586"/>
    </source>
</evidence>
<dbReference type="InterPro" id="IPR043147">
    <property type="entry name" value="Penicillin_amidase_A-knob"/>
</dbReference>
<dbReference type="SUPFAM" id="SSF56235">
    <property type="entry name" value="N-terminal nucleophile aminohydrolases (Ntn hydrolases)"/>
    <property type="match status" value="1"/>
</dbReference>
<evidence type="ECO:0000313" key="5">
    <source>
        <dbReference type="EMBL" id="MCX2979800.1"/>
    </source>
</evidence>
<dbReference type="Proteomes" id="UP001143362">
    <property type="component" value="Unassembled WGS sequence"/>
</dbReference>
<dbReference type="InterPro" id="IPR023343">
    <property type="entry name" value="Penicillin_amidase_dom1"/>
</dbReference>
<dbReference type="InterPro" id="IPR029055">
    <property type="entry name" value="Ntn_hydrolases_N"/>
</dbReference>
<dbReference type="Gene3D" id="3.60.20.10">
    <property type="entry name" value="Glutamine Phosphoribosylpyrophosphate, subunit 1, domain 1"/>
    <property type="match status" value="1"/>
</dbReference>
<name>A0ABT3TC99_9GAMM</name>
<proteinExistence type="inferred from homology"/>